<reference evidence="2 3" key="1">
    <citation type="submission" date="2019-06" db="EMBL/GenBank/DDBJ databases">
        <title>Whole genome shotgun sequence of Pseudonocardia saturnea NBRC 14499.</title>
        <authorList>
            <person name="Hosoyama A."/>
            <person name="Uohara A."/>
            <person name="Ohji S."/>
            <person name="Ichikawa N."/>
        </authorList>
    </citation>
    <scope>NUCLEOTIDE SEQUENCE [LARGE SCALE GENOMIC DNA]</scope>
    <source>
        <strain evidence="2 3">NBRC 14499</strain>
    </source>
</reference>
<proteinExistence type="predicted"/>
<sequence length="88" mass="9249">MVNPAAARVAARAAFVRATTEASPVRRRPTPVRERRDSIPPGLAAFAGPPAPPRCEAPRRWCPAGAEVCPCARRRGVPAPAEDQAVAA</sequence>
<dbReference type="Proteomes" id="UP000320693">
    <property type="component" value="Unassembled WGS sequence"/>
</dbReference>
<keyword evidence="3" id="KW-1185">Reference proteome</keyword>
<dbReference type="EMBL" id="BJNH01000027">
    <property type="protein sequence ID" value="GEC25702.1"/>
    <property type="molecule type" value="Genomic_DNA"/>
</dbReference>
<comment type="caution">
    <text evidence="2">The sequence shown here is derived from an EMBL/GenBank/DDBJ whole genome shotgun (WGS) entry which is preliminary data.</text>
</comment>
<evidence type="ECO:0000256" key="1">
    <source>
        <dbReference type="SAM" id="MobiDB-lite"/>
    </source>
</evidence>
<organism evidence="2 3">
    <name type="scientific">Pseudonocardia saturnea</name>
    <dbReference type="NCBI Taxonomy" id="33909"/>
    <lineage>
        <taxon>Bacteria</taxon>
        <taxon>Bacillati</taxon>
        <taxon>Actinomycetota</taxon>
        <taxon>Actinomycetes</taxon>
        <taxon>Pseudonocardiales</taxon>
        <taxon>Pseudonocardiaceae</taxon>
        <taxon>Pseudonocardia</taxon>
    </lineage>
</organism>
<name>A0ABQ0RYF4_9PSEU</name>
<feature type="region of interest" description="Disordered" evidence="1">
    <location>
        <begin position="20"/>
        <end position="52"/>
    </location>
</feature>
<gene>
    <name evidence="2" type="ORF">PSA01_27310</name>
</gene>
<evidence type="ECO:0000313" key="2">
    <source>
        <dbReference type="EMBL" id="GEC25702.1"/>
    </source>
</evidence>
<evidence type="ECO:0000313" key="3">
    <source>
        <dbReference type="Proteomes" id="UP000320693"/>
    </source>
</evidence>
<accession>A0ABQ0RYF4</accession>
<protein>
    <submittedName>
        <fullName evidence="2">Uncharacterized protein</fullName>
    </submittedName>
</protein>